<sequence length="58" mass="6457">MQQSFDQQLSTSIRILQSKGITVTPDSGSYKVIMNEGTKILNESQVIQLAQSYSTLYS</sequence>
<keyword evidence="2" id="KW-1185">Reference proteome</keyword>
<accession>A0A127AWC3</accession>
<evidence type="ECO:0000313" key="2">
    <source>
        <dbReference type="Proteomes" id="UP000203261"/>
    </source>
</evidence>
<name>A0A127AWC3_9CAUD</name>
<reference evidence="1 2" key="1">
    <citation type="submission" date="2015-08" db="EMBL/GenBank/DDBJ databases">
        <authorList>
            <person name="Babu N.S."/>
            <person name="Beckwith C.J."/>
            <person name="Beseler K.G."/>
            <person name="Brison A."/>
            <person name="Carone J.V."/>
            <person name="Caskin T.P."/>
            <person name="Diamond M."/>
            <person name="Durham M.E."/>
            <person name="Foxe J.M."/>
            <person name="Go M."/>
            <person name="Henderson B.A."/>
            <person name="Jones I.B."/>
            <person name="McGettigan J.A."/>
            <person name="Micheletti S.J."/>
            <person name="Nasrallah M.E."/>
            <person name="Ortiz D."/>
            <person name="Piller C.R."/>
            <person name="Privatt S.R."/>
            <person name="Schneider S.L."/>
            <person name="Sharp S."/>
            <person name="Smith T.C."/>
            <person name="Stanton J.D."/>
            <person name="Ullery H.E."/>
            <person name="Wilson R.J."/>
            <person name="Serrano M.G."/>
            <person name="Buck G."/>
            <person name="Lee V."/>
            <person name="Wang Y."/>
            <person name="Carvalho R."/>
            <person name="Voegtly L."/>
            <person name="Shi R."/>
            <person name="Duckworth R."/>
            <person name="Johnson A."/>
            <person name="Loviza R."/>
            <person name="Walstead R."/>
            <person name="Shah Z."/>
            <person name="Kiflezghi M."/>
            <person name="Wade K."/>
            <person name="Ball S.L."/>
            <person name="Bradley K.W."/>
            <person name="Asai D.J."/>
            <person name="Bowman C.A."/>
            <person name="Russell D.A."/>
            <person name="Pope W.H."/>
            <person name="Jacobs-Sera D."/>
            <person name="Hendrix R.W."/>
            <person name="Hatfull G.F."/>
        </authorList>
    </citation>
    <scope>NUCLEOTIDE SEQUENCE [LARGE SCALE GENOMIC DNA]</scope>
</reference>
<dbReference type="KEGG" id="vg:29125242"/>
<dbReference type="GeneID" id="29125242"/>
<organism evidence="1 2">
    <name type="scientific">Bacillus phage SP-15</name>
    <dbReference type="NCBI Taxonomy" id="1792032"/>
    <lineage>
        <taxon>Viruses</taxon>
        <taxon>Duplodnaviria</taxon>
        <taxon>Heunggongvirae</taxon>
        <taxon>Uroviricota</taxon>
        <taxon>Caudoviricetes</taxon>
        <taxon>Thornevirus</taxon>
        <taxon>Thornevirus SP15</taxon>
    </lineage>
</organism>
<dbReference type="Proteomes" id="UP000203261">
    <property type="component" value="Segment"/>
</dbReference>
<proteinExistence type="predicted"/>
<dbReference type="EMBL" id="KT624200">
    <property type="protein sequence ID" value="AMM44873.1"/>
    <property type="molecule type" value="Genomic_DNA"/>
</dbReference>
<gene>
    <name evidence="1" type="ORF">SP15_074</name>
</gene>
<evidence type="ECO:0000313" key="1">
    <source>
        <dbReference type="EMBL" id="AMM44873.1"/>
    </source>
</evidence>
<protein>
    <submittedName>
        <fullName evidence="1">Uncharacterized protein</fullName>
    </submittedName>
</protein>
<dbReference type="RefSeq" id="YP_009302462.1">
    <property type="nucleotide sequence ID" value="NC_031245.1"/>
</dbReference>